<gene>
    <name evidence="1" type="ORF">GCM10009765_70760</name>
</gene>
<reference evidence="1 2" key="1">
    <citation type="journal article" date="2019" name="Int. J. Syst. Evol. Microbiol.">
        <title>The Global Catalogue of Microorganisms (GCM) 10K type strain sequencing project: providing services to taxonomists for standard genome sequencing and annotation.</title>
        <authorList>
            <consortium name="The Broad Institute Genomics Platform"/>
            <consortium name="The Broad Institute Genome Sequencing Center for Infectious Disease"/>
            <person name="Wu L."/>
            <person name="Ma J."/>
        </authorList>
    </citation>
    <scope>NUCLEOTIDE SEQUENCE [LARGE SCALE GENOMIC DNA]</scope>
    <source>
        <strain evidence="1 2">JCM 14718</strain>
    </source>
</reference>
<dbReference type="InterPro" id="IPR010296">
    <property type="entry name" value="DUF899_thioredox"/>
</dbReference>
<dbReference type="RefSeq" id="WP_344314496.1">
    <property type="nucleotide sequence ID" value="NZ_BAAANY010000037.1"/>
</dbReference>
<dbReference type="EMBL" id="BAAANY010000037">
    <property type="protein sequence ID" value="GAA1711373.1"/>
    <property type="molecule type" value="Genomic_DNA"/>
</dbReference>
<dbReference type="Proteomes" id="UP001500618">
    <property type="component" value="Unassembled WGS sequence"/>
</dbReference>
<comment type="caution">
    <text evidence="1">The sequence shown here is derived from an EMBL/GenBank/DDBJ whole genome shotgun (WGS) entry which is preliminary data.</text>
</comment>
<organism evidence="1 2">
    <name type="scientific">Fodinicola feengrottensis</name>
    <dbReference type="NCBI Taxonomy" id="435914"/>
    <lineage>
        <taxon>Bacteria</taxon>
        <taxon>Bacillati</taxon>
        <taxon>Actinomycetota</taxon>
        <taxon>Actinomycetes</taxon>
        <taxon>Mycobacteriales</taxon>
        <taxon>Fodinicola</taxon>
    </lineage>
</organism>
<keyword evidence="2" id="KW-1185">Reference proteome</keyword>
<accession>A0ABN2ITB1</accession>
<evidence type="ECO:0000313" key="1">
    <source>
        <dbReference type="EMBL" id="GAA1711373.1"/>
    </source>
</evidence>
<name>A0ABN2ITB1_9ACTN</name>
<evidence type="ECO:0000313" key="2">
    <source>
        <dbReference type="Proteomes" id="UP001500618"/>
    </source>
</evidence>
<proteinExistence type="predicted"/>
<protein>
    <submittedName>
        <fullName evidence="1">DUF899 domain-containing protein</fullName>
    </submittedName>
</protein>
<sequence>MSLPEIVSREEWLVARRELLAKEKEVTRIRDELSAERRRMPMVRVDKPYVFQSRKGPVSLLDLFEGRGQLILHHFMWNFAVDEDGNETPRDVGCPSCSGAADNIGNLTHLHARDVTLAAVSRGPLAKIVPFHDRMGWAFPWYSSEGSDFNYDFQATVDDRVGPVLLNFRDEDELAAAGYPWSPPRRGDYPGLSVFLRDEEKIFHTYSTFARGLEQPGGTHYYLDLTALGRQEAWEKPEGRATALGAKAGSAEVRFHDEY</sequence>
<dbReference type="Pfam" id="PF05988">
    <property type="entry name" value="DUF899"/>
    <property type="match status" value="1"/>
</dbReference>